<organism evidence="2 3">
    <name type="scientific">Montanilutibacter psychrotolerans</name>
    <dbReference type="NCBI Taxonomy" id="1327343"/>
    <lineage>
        <taxon>Bacteria</taxon>
        <taxon>Pseudomonadati</taxon>
        <taxon>Pseudomonadota</taxon>
        <taxon>Gammaproteobacteria</taxon>
        <taxon>Lysobacterales</taxon>
        <taxon>Lysobacteraceae</taxon>
        <taxon>Montanilutibacter</taxon>
    </lineage>
</organism>
<keyword evidence="1" id="KW-0732">Signal</keyword>
<sequence>MNRISLLSLAAAALVFAIPSTAQAGTGMFCFSPKFAHRISSGDQTGQTISIGTSFPYNGTTYVCPGISGAKTVPQLYQLGYKVVFVNMIIPTVIVPVTTTHVYAQHQILIEKP</sequence>
<accession>A0A3M8SWA3</accession>
<keyword evidence="3" id="KW-1185">Reference proteome</keyword>
<feature type="chain" id="PRO_5017980920" evidence="1">
    <location>
        <begin position="25"/>
        <end position="113"/>
    </location>
</feature>
<evidence type="ECO:0000313" key="2">
    <source>
        <dbReference type="EMBL" id="RNF83130.1"/>
    </source>
</evidence>
<dbReference type="AlphaFoldDB" id="A0A3M8SWA3"/>
<dbReference type="EMBL" id="RIBS01000005">
    <property type="protein sequence ID" value="RNF83130.1"/>
    <property type="molecule type" value="Genomic_DNA"/>
</dbReference>
<comment type="caution">
    <text evidence="2">The sequence shown here is derived from an EMBL/GenBank/DDBJ whole genome shotgun (WGS) entry which is preliminary data.</text>
</comment>
<dbReference type="RefSeq" id="WP_123088262.1">
    <property type="nucleotide sequence ID" value="NZ_RIBS01000005.1"/>
</dbReference>
<proteinExistence type="predicted"/>
<reference evidence="2 3" key="1">
    <citation type="submission" date="2018-11" db="EMBL/GenBank/DDBJ databases">
        <title>Lysobacter cryohumiis sp. nov., isolated from soil in the Tianshan Mountains, Xinjiang, China.</title>
        <authorList>
            <person name="Luo Y."/>
            <person name="Sheng H."/>
        </authorList>
    </citation>
    <scope>NUCLEOTIDE SEQUENCE [LARGE SCALE GENOMIC DNA]</scope>
    <source>
        <strain evidence="2 3">ZS60</strain>
    </source>
</reference>
<evidence type="ECO:0000313" key="3">
    <source>
        <dbReference type="Proteomes" id="UP000267049"/>
    </source>
</evidence>
<name>A0A3M8SWA3_9GAMM</name>
<evidence type="ECO:0000256" key="1">
    <source>
        <dbReference type="SAM" id="SignalP"/>
    </source>
</evidence>
<dbReference type="Proteomes" id="UP000267049">
    <property type="component" value="Unassembled WGS sequence"/>
</dbReference>
<feature type="signal peptide" evidence="1">
    <location>
        <begin position="1"/>
        <end position="24"/>
    </location>
</feature>
<protein>
    <submittedName>
        <fullName evidence="2">Uncharacterized protein</fullName>
    </submittedName>
</protein>
<gene>
    <name evidence="2" type="ORF">EER27_11475</name>
</gene>